<feature type="region of interest" description="Disordered" evidence="1">
    <location>
        <begin position="40"/>
        <end position="61"/>
    </location>
</feature>
<reference evidence="2 3" key="1">
    <citation type="submission" date="2024-10" db="EMBL/GenBank/DDBJ databases">
        <title>Updated reference genomes for cyclostephanoid diatoms.</title>
        <authorList>
            <person name="Roberts W.R."/>
            <person name="Alverson A.J."/>
        </authorList>
    </citation>
    <scope>NUCLEOTIDE SEQUENCE [LARGE SCALE GENOMIC DNA]</scope>
    <source>
        <strain evidence="2 3">AJA276-08</strain>
    </source>
</reference>
<evidence type="ECO:0000256" key="1">
    <source>
        <dbReference type="SAM" id="MobiDB-lite"/>
    </source>
</evidence>
<dbReference type="EMBL" id="JALLAZ020001222">
    <property type="protein sequence ID" value="KAL3778377.1"/>
    <property type="molecule type" value="Genomic_DNA"/>
</dbReference>
<protein>
    <recommendedName>
        <fullName evidence="4">GPI ethanolamine phosphate transferase 3</fullName>
    </recommendedName>
</protein>
<dbReference type="SUPFAM" id="SSF53649">
    <property type="entry name" value="Alkaline phosphatase-like"/>
    <property type="match status" value="1"/>
</dbReference>
<dbReference type="InterPro" id="IPR017850">
    <property type="entry name" value="Alkaline_phosphatase_core_sf"/>
</dbReference>
<dbReference type="AlphaFoldDB" id="A0ABD3NR36"/>
<dbReference type="Pfam" id="PF01663">
    <property type="entry name" value="Phosphodiest"/>
    <property type="match status" value="1"/>
</dbReference>
<name>A0ABD3NR36_9STRA</name>
<gene>
    <name evidence="2" type="ORF">ACHAW5_000600</name>
</gene>
<accession>A0ABD3NR36</accession>
<proteinExistence type="predicted"/>
<keyword evidence="3" id="KW-1185">Reference proteome</keyword>
<feature type="non-terminal residue" evidence="2">
    <location>
        <position position="342"/>
    </location>
</feature>
<dbReference type="PANTHER" id="PTHR23071">
    <property type="entry name" value="PHOSPHATIDYLINOSITOL GLYCAN"/>
    <property type="match status" value="1"/>
</dbReference>
<evidence type="ECO:0000313" key="2">
    <source>
        <dbReference type="EMBL" id="KAL3778377.1"/>
    </source>
</evidence>
<dbReference type="InterPro" id="IPR002591">
    <property type="entry name" value="Phosphodiest/P_Trfase"/>
</dbReference>
<dbReference type="InterPro" id="IPR039524">
    <property type="entry name" value="PIGO/GPI13"/>
</dbReference>
<organism evidence="2 3">
    <name type="scientific">Stephanodiscus triporus</name>
    <dbReference type="NCBI Taxonomy" id="2934178"/>
    <lineage>
        <taxon>Eukaryota</taxon>
        <taxon>Sar</taxon>
        <taxon>Stramenopiles</taxon>
        <taxon>Ochrophyta</taxon>
        <taxon>Bacillariophyta</taxon>
        <taxon>Coscinodiscophyceae</taxon>
        <taxon>Thalassiosirophycidae</taxon>
        <taxon>Stephanodiscales</taxon>
        <taxon>Stephanodiscaceae</taxon>
        <taxon>Stephanodiscus</taxon>
    </lineage>
</organism>
<evidence type="ECO:0000313" key="3">
    <source>
        <dbReference type="Proteomes" id="UP001530315"/>
    </source>
</evidence>
<comment type="caution">
    <text evidence="2">The sequence shown here is derived from an EMBL/GenBank/DDBJ whole genome shotgun (WGS) entry which is preliminary data.</text>
</comment>
<dbReference type="Proteomes" id="UP001530315">
    <property type="component" value="Unassembled WGS sequence"/>
</dbReference>
<sequence length="342" mass="38066">MSTVDIENNKIVDGLPTTTTTTTKYLRRFRFLSDVDDHDDYDAAGGEEEEDAGDENDDVDDDYDRGCWTPRYVDSTAVIIVDALRFDFARDCLPLSVGSRLRGRGRGTSRLVRFVADPPTVTMQRLQGVDHGGLPTFADITGSFGGASVDEDSWVEQLRDAPWDRRSRFRRRGRSRWRRPRIAFVGDDTWVDIFPMQFNDCHPYPLFNTRDLDTVDDGCMSHLPRLLTGLAGTRPDSVEEEEEVRVNGGRDGNNSATSLLSSSSFELIVAHFLGVDHVGHTYGPNDPHMEWKLHQMDVVLSDIFGMIDDAPGDSCMVAFVLGNHGMTENGNHGGGTSDEVNA</sequence>
<dbReference type="Gene3D" id="3.40.720.10">
    <property type="entry name" value="Alkaline Phosphatase, subunit A"/>
    <property type="match status" value="1"/>
</dbReference>
<dbReference type="PANTHER" id="PTHR23071:SF1">
    <property type="entry name" value="GPI ETHANOLAMINE PHOSPHATE TRANSFERASE 3"/>
    <property type="match status" value="1"/>
</dbReference>
<evidence type="ECO:0008006" key="4">
    <source>
        <dbReference type="Google" id="ProtNLM"/>
    </source>
</evidence>